<name>F4P843_BATDJ</name>
<sequence>AVEGWIILVTNVHEEATEEDVSEKFADYGVIKNMHLNLDRRTGFVKGYALIEYQKFQEAKAAVEQADGSDLLGQIIHADFAFVRGASDSKSIQHVGAARRRAGN</sequence>
<keyword evidence="5" id="KW-0539">Nucleus</keyword>
<dbReference type="InterPro" id="IPR035979">
    <property type="entry name" value="RBD_domain_sf"/>
</dbReference>
<dbReference type="Proteomes" id="UP000007241">
    <property type="component" value="Unassembled WGS sequence"/>
</dbReference>
<evidence type="ECO:0000256" key="3">
    <source>
        <dbReference type="ARBA" id="ARBA00022490"/>
    </source>
</evidence>
<dbReference type="CDD" id="cd12324">
    <property type="entry name" value="RRM_RBM8"/>
    <property type="match status" value="1"/>
</dbReference>
<dbReference type="HOGENOM" id="CLU_012062_28_8_1"/>
<evidence type="ECO:0000256" key="1">
    <source>
        <dbReference type="ARBA" id="ARBA00004123"/>
    </source>
</evidence>
<dbReference type="GO" id="GO:0005737">
    <property type="term" value="C:cytoplasm"/>
    <property type="evidence" value="ECO:0007669"/>
    <property type="project" value="UniProtKB-SubCell"/>
</dbReference>
<feature type="domain" description="RRM" evidence="7">
    <location>
        <begin position="5"/>
        <end position="83"/>
    </location>
</feature>
<dbReference type="GO" id="GO:0008380">
    <property type="term" value="P:RNA splicing"/>
    <property type="evidence" value="ECO:0000318"/>
    <property type="project" value="GO_Central"/>
</dbReference>
<dbReference type="InterPro" id="IPR000504">
    <property type="entry name" value="RRM_dom"/>
</dbReference>
<comment type="subcellular location">
    <subcellularLocation>
        <location evidence="2">Cytoplasm</location>
    </subcellularLocation>
    <subcellularLocation>
        <location evidence="1">Nucleus</location>
    </subcellularLocation>
</comment>
<dbReference type="EMBL" id="GL882888">
    <property type="protein sequence ID" value="EGF78742.1"/>
    <property type="molecule type" value="Genomic_DNA"/>
</dbReference>
<keyword evidence="9" id="KW-1185">Reference proteome</keyword>
<dbReference type="GO" id="GO:0035145">
    <property type="term" value="C:exon-exon junction complex"/>
    <property type="evidence" value="ECO:0000318"/>
    <property type="project" value="GO_Central"/>
</dbReference>
<dbReference type="InterPro" id="IPR033744">
    <property type="entry name" value="RRM_RBM8"/>
</dbReference>
<evidence type="ECO:0000256" key="6">
    <source>
        <dbReference type="PROSITE-ProRule" id="PRU00176"/>
    </source>
</evidence>
<dbReference type="SMART" id="SM00360">
    <property type="entry name" value="RRM"/>
    <property type="match status" value="1"/>
</dbReference>
<dbReference type="GO" id="GO:0003729">
    <property type="term" value="F:mRNA binding"/>
    <property type="evidence" value="ECO:0000318"/>
    <property type="project" value="GO_Central"/>
</dbReference>
<keyword evidence="4 6" id="KW-0694">RNA-binding</keyword>
<dbReference type="RefSeq" id="XP_006680636.1">
    <property type="nucleotide sequence ID" value="XM_006680573.1"/>
</dbReference>
<dbReference type="OMA" id="ESEMQTH"/>
<evidence type="ECO:0000313" key="9">
    <source>
        <dbReference type="Proteomes" id="UP000007241"/>
    </source>
</evidence>
<evidence type="ECO:0000256" key="5">
    <source>
        <dbReference type="ARBA" id="ARBA00023242"/>
    </source>
</evidence>
<dbReference type="InterPro" id="IPR008111">
    <property type="entry name" value="RNA-bd_8"/>
</dbReference>
<evidence type="ECO:0000259" key="7">
    <source>
        <dbReference type="PROSITE" id="PS50102"/>
    </source>
</evidence>
<dbReference type="PANTHER" id="PTHR45894">
    <property type="entry name" value="RNA-BINDING PROTEIN 8A"/>
    <property type="match status" value="1"/>
</dbReference>
<reference evidence="8 9" key="1">
    <citation type="submission" date="2009-12" db="EMBL/GenBank/DDBJ databases">
        <title>The draft genome of Batrachochytrium dendrobatidis.</title>
        <authorList>
            <consortium name="US DOE Joint Genome Institute (JGI-PGF)"/>
            <person name="Kuo A."/>
            <person name="Salamov A."/>
            <person name="Schmutz J."/>
            <person name="Lucas S."/>
            <person name="Pitluck S."/>
            <person name="Rosenblum E."/>
            <person name="Stajich J."/>
            <person name="Eisen M."/>
            <person name="Grigoriev I.V."/>
        </authorList>
    </citation>
    <scope>NUCLEOTIDE SEQUENCE [LARGE SCALE GENOMIC DNA]</scope>
    <source>
        <strain evidence="9">JAM81 / FGSC 10211</strain>
    </source>
</reference>
<gene>
    <name evidence="8" type="ORF">BATDEDRAFT_13131</name>
</gene>
<evidence type="ECO:0000313" key="8">
    <source>
        <dbReference type="EMBL" id="EGF78742.1"/>
    </source>
</evidence>
<dbReference type="Gene3D" id="3.30.70.330">
    <property type="match status" value="1"/>
</dbReference>
<dbReference type="AlphaFoldDB" id="F4P843"/>
<dbReference type="STRING" id="684364.F4P843"/>
<dbReference type="InParanoid" id="F4P843"/>
<evidence type="ECO:0000256" key="4">
    <source>
        <dbReference type="ARBA" id="ARBA00022884"/>
    </source>
</evidence>
<accession>F4P843</accession>
<dbReference type="InterPro" id="IPR012677">
    <property type="entry name" value="Nucleotide-bd_a/b_plait_sf"/>
</dbReference>
<protein>
    <recommendedName>
        <fullName evidence="7">RRM domain-containing protein</fullName>
    </recommendedName>
</protein>
<keyword evidence="3" id="KW-0963">Cytoplasm</keyword>
<dbReference type="GeneID" id="18236769"/>
<feature type="non-terminal residue" evidence="8">
    <location>
        <position position="1"/>
    </location>
</feature>
<organism evidence="8 9">
    <name type="scientific">Batrachochytrium dendrobatidis (strain JAM81 / FGSC 10211)</name>
    <name type="common">Frog chytrid fungus</name>
    <dbReference type="NCBI Taxonomy" id="684364"/>
    <lineage>
        <taxon>Eukaryota</taxon>
        <taxon>Fungi</taxon>
        <taxon>Fungi incertae sedis</taxon>
        <taxon>Chytridiomycota</taxon>
        <taxon>Chytridiomycota incertae sedis</taxon>
        <taxon>Chytridiomycetes</taxon>
        <taxon>Rhizophydiales</taxon>
        <taxon>Rhizophydiales incertae sedis</taxon>
        <taxon>Batrachochytrium</taxon>
    </lineage>
</organism>
<evidence type="ECO:0000256" key="2">
    <source>
        <dbReference type="ARBA" id="ARBA00004496"/>
    </source>
</evidence>
<dbReference type="PROSITE" id="PS50102">
    <property type="entry name" value="RRM"/>
    <property type="match status" value="1"/>
</dbReference>
<dbReference type="SUPFAM" id="SSF54928">
    <property type="entry name" value="RNA-binding domain, RBD"/>
    <property type="match status" value="1"/>
</dbReference>
<dbReference type="Pfam" id="PF00076">
    <property type="entry name" value="RRM_1"/>
    <property type="match status" value="1"/>
</dbReference>
<dbReference type="OrthoDB" id="15688at2759"/>
<proteinExistence type="predicted"/>
<dbReference type="FunCoup" id="F4P843">
    <property type="interactions" value="789"/>
</dbReference>